<feature type="region of interest" description="Disordered" evidence="2">
    <location>
        <begin position="54"/>
        <end position="75"/>
    </location>
</feature>
<name>A0ABQ5JZ95_9EUKA</name>
<dbReference type="Proteomes" id="UP001057375">
    <property type="component" value="Unassembled WGS sequence"/>
</dbReference>
<evidence type="ECO:0000256" key="2">
    <source>
        <dbReference type="SAM" id="MobiDB-lite"/>
    </source>
</evidence>
<organism evidence="3 4">
    <name type="scientific">Aduncisulcus paluster</name>
    <dbReference type="NCBI Taxonomy" id="2918883"/>
    <lineage>
        <taxon>Eukaryota</taxon>
        <taxon>Metamonada</taxon>
        <taxon>Carpediemonas-like organisms</taxon>
        <taxon>Aduncisulcus</taxon>
    </lineage>
</organism>
<proteinExistence type="inferred from homology"/>
<keyword evidence="3" id="KW-0282">Flagellum</keyword>
<dbReference type="PANTHER" id="PTHR13238:SF0">
    <property type="entry name" value="CILIA- AND FLAGELLA-ASSOCIATED PROTEIN 298"/>
    <property type="match status" value="1"/>
</dbReference>
<keyword evidence="3" id="KW-0966">Cell projection</keyword>
<dbReference type="EMBL" id="BQXS01012454">
    <property type="protein sequence ID" value="GKT23296.1"/>
    <property type="molecule type" value="Genomic_DNA"/>
</dbReference>
<dbReference type="PANTHER" id="PTHR13238">
    <property type="entry name" value="PROTEIN C21ORF59"/>
    <property type="match status" value="1"/>
</dbReference>
<comment type="similarity">
    <text evidence="1">Belongs to the CFAP298 family.</text>
</comment>
<feature type="region of interest" description="Disordered" evidence="2">
    <location>
        <begin position="237"/>
        <end position="270"/>
    </location>
</feature>
<keyword evidence="4" id="KW-1185">Reference proteome</keyword>
<comment type="caution">
    <text evidence="3">The sequence shown here is derived from an EMBL/GenBank/DDBJ whole genome shotgun (WGS) entry which is preliminary data.</text>
</comment>
<accession>A0ABQ5JZ95</accession>
<keyword evidence="3" id="KW-0969">Cilium</keyword>
<feature type="compositionally biased region" description="Basic and acidic residues" evidence="2">
    <location>
        <begin position="209"/>
        <end position="219"/>
    </location>
</feature>
<sequence>MVKIFFVKDSIKFIYITHPTHSCDDITKTVLEMNNLIVRLKYIAAGIEDLAHYGPSRKPEERGLSYATPPTNPDPYKQRVGEGLSAEASTRLISQVQGALKMYDPSLADRRRDTLPSTLHNALDIMKGAVMIAFPQLLPPYDPISLLLHTEMDWAAGHQTSKELYNPSSDVLWFASSALSRDALLEAYIGRNDKTTIRVRPGRKGKGAPAKETEMSEEKKQMMSFFYKKQKELEELEKDKSTDYASKEYADPHGMKKNLQGIGDIRFPRK</sequence>
<evidence type="ECO:0000313" key="4">
    <source>
        <dbReference type="Proteomes" id="UP001057375"/>
    </source>
</evidence>
<feature type="region of interest" description="Disordered" evidence="2">
    <location>
        <begin position="200"/>
        <end position="219"/>
    </location>
</feature>
<gene>
    <name evidence="3" type="ORF">ADUPG1_012384</name>
</gene>
<dbReference type="InterPro" id="IPR021298">
    <property type="entry name" value="CFAP298"/>
</dbReference>
<dbReference type="Pfam" id="PF11069">
    <property type="entry name" value="CFAP298"/>
    <property type="match status" value="1"/>
</dbReference>
<protein>
    <submittedName>
        <fullName evidence="3">Cilia- and flagella-associated protein 298 like protein</fullName>
    </submittedName>
</protein>
<feature type="compositionally biased region" description="Basic and acidic residues" evidence="2">
    <location>
        <begin position="237"/>
        <end position="254"/>
    </location>
</feature>
<evidence type="ECO:0000256" key="1">
    <source>
        <dbReference type="ARBA" id="ARBA00009619"/>
    </source>
</evidence>
<reference evidence="3" key="1">
    <citation type="submission" date="2022-03" db="EMBL/GenBank/DDBJ databases">
        <title>Draft genome sequence of Aduncisulcus paluster, a free-living microaerophilic Fornicata.</title>
        <authorList>
            <person name="Yuyama I."/>
            <person name="Kume K."/>
            <person name="Tamura T."/>
            <person name="Inagaki Y."/>
            <person name="Hashimoto T."/>
        </authorList>
    </citation>
    <scope>NUCLEOTIDE SEQUENCE</scope>
    <source>
        <strain evidence="3">NY0171</strain>
    </source>
</reference>
<evidence type="ECO:0000313" key="3">
    <source>
        <dbReference type="EMBL" id="GKT23296.1"/>
    </source>
</evidence>